<dbReference type="Proteomes" id="UP001364890">
    <property type="component" value="Unassembled WGS sequence"/>
</dbReference>
<dbReference type="Pfam" id="PF00126">
    <property type="entry name" value="HTH_1"/>
    <property type="match status" value="1"/>
</dbReference>
<evidence type="ECO:0000256" key="4">
    <source>
        <dbReference type="ARBA" id="ARBA00023163"/>
    </source>
</evidence>
<dbReference type="CDD" id="cd05466">
    <property type="entry name" value="PBP2_LTTR_substrate"/>
    <property type="match status" value="1"/>
</dbReference>
<dbReference type="EMBL" id="JBAWSY010000023">
    <property type="protein sequence ID" value="MEI4771602.1"/>
    <property type="molecule type" value="Genomic_DNA"/>
</dbReference>
<sequence>MDLKQLSYFVTIVDQGSFSKAAQILHISQPSLSNAIKSLEGELGFQILERNTRNIGITEAGHILYKRAVHLLSEMEIAKKEMGEVKHIGSGELQIGMIESAKHWIPKVIRLYIKEFPDVRIKLTEVLSGADVKSSLRNYETHLIITNQFIEEDDITTIPLYHEKLVLLLHTNHPLAKLEYIELKDLVGEPFIISSEGFQTRHDVLNFFKTENIKPTIKYEIERFETALILVRENLGITLIPENYLQGPYDYSIVKRTIDSIEIDRIVYLTYLKNRYVSPAIHDFINRTNTFFN</sequence>
<comment type="caution">
    <text evidence="6">The sequence shown here is derived from an EMBL/GenBank/DDBJ whole genome shotgun (WGS) entry which is preliminary data.</text>
</comment>
<gene>
    <name evidence="6" type="ORF">WAX74_18415</name>
</gene>
<dbReference type="InterPro" id="IPR005119">
    <property type="entry name" value="LysR_subst-bd"/>
</dbReference>
<protein>
    <submittedName>
        <fullName evidence="6">LysR family transcriptional regulator</fullName>
    </submittedName>
</protein>
<dbReference type="SUPFAM" id="SSF53850">
    <property type="entry name" value="Periplasmic binding protein-like II"/>
    <property type="match status" value="1"/>
</dbReference>
<dbReference type="Gene3D" id="1.10.10.10">
    <property type="entry name" value="Winged helix-like DNA-binding domain superfamily/Winged helix DNA-binding domain"/>
    <property type="match status" value="1"/>
</dbReference>
<comment type="similarity">
    <text evidence="1">Belongs to the LysR transcriptional regulatory family.</text>
</comment>
<organism evidence="6 7">
    <name type="scientific">Psychrobacillus mangrovi</name>
    <dbReference type="NCBI Taxonomy" id="3117745"/>
    <lineage>
        <taxon>Bacteria</taxon>
        <taxon>Bacillati</taxon>
        <taxon>Bacillota</taxon>
        <taxon>Bacilli</taxon>
        <taxon>Bacillales</taxon>
        <taxon>Bacillaceae</taxon>
        <taxon>Psychrobacillus</taxon>
    </lineage>
</organism>
<dbReference type="InterPro" id="IPR036390">
    <property type="entry name" value="WH_DNA-bd_sf"/>
</dbReference>
<dbReference type="RefSeq" id="WP_336499148.1">
    <property type="nucleotide sequence ID" value="NZ_JBAWSY010000023.1"/>
</dbReference>
<dbReference type="Gene3D" id="3.40.190.290">
    <property type="match status" value="1"/>
</dbReference>
<feature type="domain" description="HTH lysR-type" evidence="5">
    <location>
        <begin position="1"/>
        <end position="58"/>
    </location>
</feature>
<dbReference type="Pfam" id="PF03466">
    <property type="entry name" value="LysR_substrate"/>
    <property type="match status" value="1"/>
</dbReference>
<dbReference type="InterPro" id="IPR036388">
    <property type="entry name" value="WH-like_DNA-bd_sf"/>
</dbReference>
<evidence type="ECO:0000313" key="7">
    <source>
        <dbReference type="Proteomes" id="UP001364890"/>
    </source>
</evidence>
<keyword evidence="3" id="KW-0238">DNA-binding</keyword>
<keyword evidence="4" id="KW-0804">Transcription</keyword>
<dbReference type="PRINTS" id="PR00039">
    <property type="entry name" value="HTHLYSR"/>
</dbReference>
<evidence type="ECO:0000256" key="1">
    <source>
        <dbReference type="ARBA" id="ARBA00009437"/>
    </source>
</evidence>
<dbReference type="InterPro" id="IPR000847">
    <property type="entry name" value="LysR_HTH_N"/>
</dbReference>
<name>A0ABU8F9B4_9BACI</name>
<dbReference type="PANTHER" id="PTHR30419:SF28">
    <property type="entry name" value="HTH-TYPE TRANSCRIPTIONAL REGULATOR BSDA"/>
    <property type="match status" value="1"/>
</dbReference>
<keyword evidence="7" id="KW-1185">Reference proteome</keyword>
<evidence type="ECO:0000313" key="6">
    <source>
        <dbReference type="EMBL" id="MEI4771602.1"/>
    </source>
</evidence>
<dbReference type="SUPFAM" id="SSF46785">
    <property type="entry name" value="Winged helix' DNA-binding domain"/>
    <property type="match status" value="1"/>
</dbReference>
<evidence type="ECO:0000256" key="3">
    <source>
        <dbReference type="ARBA" id="ARBA00023125"/>
    </source>
</evidence>
<dbReference type="PANTHER" id="PTHR30419">
    <property type="entry name" value="HTH-TYPE TRANSCRIPTIONAL REGULATOR YBHD"/>
    <property type="match status" value="1"/>
</dbReference>
<evidence type="ECO:0000259" key="5">
    <source>
        <dbReference type="PROSITE" id="PS50931"/>
    </source>
</evidence>
<reference evidence="6 7" key="1">
    <citation type="submission" date="2024-01" db="EMBL/GenBank/DDBJ databases">
        <title>Seven novel Bacillus-like species.</title>
        <authorList>
            <person name="Liu G."/>
        </authorList>
    </citation>
    <scope>NUCLEOTIDE SEQUENCE [LARGE SCALE GENOMIC DNA]</scope>
    <source>
        <strain evidence="6 7">FJAT-51614</strain>
    </source>
</reference>
<evidence type="ECO:0000256" key="2">
    <source>
        <dbReference type="ARBA" id="ARBA00023015"/>
    </source>
</evidence>
<dbReference type="InterPro" id="IPR050950">
    <property type="entry name" value="HTH-type_LysR_regulators"/>
</dbReference>
<dbReference type="PROSITE" id="PS50931">
    <property type="entry name" value="HTH_LYSR"/>
    <property type="match status" value="1"/>
</dbReference>
<proteinExistence type="inferred from homology"/>
<keyword evidence="2" id="KW-0805">Transcription regulation</keyword>
<accession>A0ABU8F9B4</accession>